<name>A0AAD5V8K2_9APHY</name>
<keyword evidence="2" id="KW-0472">Membrane</keyword>
<accession>A0AAD5V8K2</accession>
<evidence type="ECO:0000256" key="2">
    <source>
        <dbReference type="SAM" id="Phobius"/>
    </source>
</evidence>
<feature type="domain" description="MSP" evidence="3">
    <location>
        <begin position="148"/>
        <end position="252"/>
    </location>
</feature>
<dbReference type="AlphaFoldDB" id="A0AAD5V8K2"/>
<dbReference type="Proteomes" id="UP001212997">
    <property type="component" value="Unassembled WGS sequence"/>
</dbReference>
<evidence type="ECO:0000256" key="1">
    <source>
        <dbReference type="SAM" id="MobiDB-lite"/>
    </source>
</evidence>
<dbReference type="PROSITE" id="PS50202">
    <property type="entry name" value="MSP"/>
    <property type="match status" value="1"/>
</dbReference>
<protein>
    <recommendedName>
        <fullName evidence="3">MSP domain-containing protein</fullName>
    </recommendedName>
</protein>
<sequence>MVDPRKLNCNALIRSIYVCGLNMLGFASVNLAIRTMVVWHMKWYAVVPLCILSIGYWAVSLQNLFFFGTLFVSGYGCIPVRSSKQVLIATFIYPVGVDFTVLCLTAWKLIIQSRTYHRSRLMKLLFQDGFIYFIIVFLVNVPTAVICYLQLDPIKFILFGLPAALTTVIASSRAVRRLSNFSAEKPAVYMTNTRGVVSEVRFTRGPHTGTSDPVSSPLFSISHNPSDRSSVPKAELPMAGNQNSSYILDIHA</sequence>
<proteinExistence type="predicted"/>
<feature type="transmembrane region" description="Helical" evidence="2">
    <location>
        <begin position="86"/>
        <end position="110"/>
    </location>
</feature>
<comment type="caution">
    <text evidence="4">The sequence shown here is derived from an EMBL/GenBank/DDBJ whole genome shotgun (WGS) entry which is preliminary data.</text>
</comment>
<evidence type="ECO:0000313" key="4">
    <source>
        <dbReference type="EMBL" id="KAJ3487334.1"/>
    </source>
</evidence>
<dbReference type="InterPro" id="IPR000535">
    <property type="entry name" value="MSP_dom"/>
</dbReference>
<feature type="region of interest" description="Disordered" evidence="1">
    <location>
        <begin position="207"/>
        <end position="238"/>
    </location>
</feature>
<keyword evidence="2" id="KW-1133">Transmembrane helix</keyword>
<feature type="transmembrane region" description="Helical" evidence="2">
    <location>
        <begin position="130"/>
        <end position="151"/>
    </location>
</feature>
<reference evidence="4" key="1">
    <citation type="submission" date="2022-07" db="EMBL/GenBank/DDBJ databases">
        <title>Genome Sequence of Physisporinus lineatus.</title>
        <authorList>
            <person name="Buettner E."/>
        </authorList>
    </citation>
    <scope>NUCLEOTIDE SEQUENCE</scope>
    <source>
        <strain evidence="4">VT162</strain>
    </source>
</reference>
<feature type="compositionally biased region" description="Polar residues" evidence="1">
    <location>
        <begin position="208"/>
        <end position="229"/>
    </location>
</feature>
<feature type="transmembrane region" description="Helical" evidence="2">
    <location>
        <begin position="12"/>
        <end position="33"/>
    </location>
</feature>
<gene>
    <name evidence="4" type="ORF">NLI96_g3607</name>
</gene>
<evidence type="ECO:0000313" key="5">
    <source>
        <dbReference type="Proteomes" id="UP001212997"/>
    </source>
</evidence>
<keyword evidence="5" id="KW-1185">Reference proteome</keyword>
<organism evidence="4 5">
    <name type="scientific">Meripilus lineatus</name>
    <dbReference type="NCBI Taxonomy" id="2056292"/>
    <lineage>
        <taxon>Eukaryota</taxon>
        <taxon>Fungi</taxon>
        <taxon>Dikarya</taxon>
        <taxon>Basidiomycota</taxon>
        <taxon>Agaricomycotina</taxon>
        <taxon>Agaricomycetes</taxon>
        <taxon>Polyporales</taxon>
        <taxon>Meripilaceae</taxon>
        <taxon>Meripilus</taxon>
    </lineage>
</organism>
<evidence type="ECO:0000259" key="3">
    <source>
        <dbReference type="PROSITE" id="PS50202"/>
    </source>
</evidence>
<keyword evidence="2" id="KW-0812">Transmembrane</keyword>
<feature type="transmembrane region" description="Helical" evidence="2">
    <location>
        <begin position="157"/>
        <end position="175"/>
    </location>
</feature>
<feature type="transmembrane region" description="Helical" evidence="2">
    <location>
        <begin position="45"/>
        <end position="66"/>
    </location>
</feature>
<dbReference type="EMBL" id="JANAWD010000095">
    <property type="protein sequence ID" value="KAJ3487334.1"/>
    <property type="molecule type" value="Genomic_DNA"/>
</dbReference>